<evidence type="ECO:0000313" key="3">
    <source>
        <dbReference type="Proteomes" id="UP000053766"/>
    </source>
</evidence>
<organism evidence="2 3">
    <name type="scientific">Dictyocaulus viviparus</name>
    <name type="common">Bovine lungworm</name>
    <dbReference type="NCBI Taxonomy" id="29172"/>
    <lineage>
        <taxon>Eukaryota</taxon>
        <taxon>Metazoa</taxon>
        <taxon>Ecdysozoa</taxon>
        <taxon>Nematoda</taxon>
        <taxon>Chromadorea</taxon>
        <taxon>Rhabditida</taxon>
        <taxon>Rhabditina</taxon>
        <taxon>Rhabditomorpha</taxon>
        <taxon>Strongyloidea</taxon>
        <taxon>Metastrongylidae</taxon>
        <taxon>Dictyocaulus</taxon>
    </lineage>
</organism>
<reference evidence="3" key="2">
    <citation type="journal article" date="2016" name="Sci. Rep.">
        <title>Dictyocaulus viviparus genome, variome and transcriptome elucidate lungworm biology and support future intervention.</title>
        <authorList>
            <person name="McNulty S.N."/>
            <person name="Strube C."/>
            <person name="Rosa B.A."/>
            <person name="Martin J.C."/>
            <person name="Tyagi R."/>
            <person name="Choi Y.J."/>
            <person name="Wang Q."/>
            <person name="Hallsworth Pepin K."/>
            <person name="Zhang X."/>
            <person name="Ozersky P."/>
            <person name="Wilson R.K."/>
            <person name="Sternberg P.W."/>
            <person name="Gasser R.B."/>
            <person name="Mitreva M."/>
        </authorList>
    </citation>
    <scope>NUCLEOTIDE SEQUENCE [LARGE SCALE GENOMIC DNA]</scope>
    <source>
        <strain evidence="3">HannoverDv2000</strain>
    </source>
</reference>
<name>A0A0D8Y553_DICVI</name>
<keyword evidence="1" id="KW-0472">Membrane</keyword>
<dbReference type="Proteomes" id="UP000053766">
    <property type="component" value="Unassembled WGS sequence"/>
</dbReference>
<protein>
    <submittedName>
        <fullName evidence="2">Uncharacterized protein</fullName>
    </submittedName>
</protein>
<feature type="transmembrane region" description="Helical" evidence="1">
    <location>
        <begin position="47"/>
        <end position="69"/>
    </location>
</feature>
<evidence type="ECO:0000313" key="2">
    <source>
        <dbReference type="EMBL" id="KJH51850.1"/>
    </source>
</evidence>
<evidence type="ECO:0000256" key="1">
    <source>
        <dbReference type="SAM" id="Phobius"/>
    </source>
</evidence>
<reference evidence="2 3" key="1">
    <citation type="submission" date="2013-11" db="EMBL/GenBank/DDBJ databases">
        <title>Draft genome of the bovine lungworm Dictyocaulus viviparus.</title>
        <authorList>
            <person name="Mitreva M."/>
        </authorList>
    </citation>
    <scope>NUCLEOTIDE SEQUENCE [LARGE SCALE GENOMIC DNA]</scope>
    <source>
        <strain evidence="2 3">HannoverDv2000</strain>
    </source>
</reference>
<gene>
    <name evidence="2" type="ORF">DICVIV_01929</name>
</gene>
<keyword evidence="1" id="KW-1133">Transmembrane helix</keyword>
<dbReference type="AlphaFoldDB" id="A0A0D8Y553"/>
<sequence>MNRSNVKSDDSESPHVALFLLQHWRLIINSIQLELYISKLSSYCCQLSYHLIIQFCCCCCCYFNDFYYLKFCKEKKKQRLCDVLSFLLFIFFNM</sequence>
<keyword evidence="3" id="KW-1185">Reference proteome</keyword>
<proteinExistence type="predicted"/>
<accession>A0A0D8Y553</accession>
<keyword evidence="1" id="KW-0812">Transmembrane</keyword>
<dbReference type="EMBL" id="KN716175">
    <property type="protein sequence ID" value="KJH51850.1"/>
    <property type="molecule type" value="Genomic_DNA"/>
</dbReference>